<dbReference type="PANTHER" id="PTHR12561">
    <property type="entry name" value="LIPOATE-PROTEIN LIGASE"/>
    <property type="match status" value="1"/>
</dbReference>
<keyword evidence="7" id="KW-1185">Reference proteome</keyword>
<dbReference type="InterPro" id="IPR004143">
    <property type="entry name" value="BPL_LPL_catalytic"/>
</dbReference>
<dbReference type="Pfam" id="PF21948">
    <property type="entry name" value="LplA-B_cat"/>
    <property type="match status" value="1"/>
</dbReference>
<evidence type="ECO:0000313" key="7">
    <source>
        <dbReference type="Proteomes" id="UP001143981"/>
    </source>
</evidence>
<dbReference type="CDD" id="cd16443">
    <property type="entry name" value="LplA"/>
    <property type="match status" value="1"/>
</dbReference>
<dbReference type="PROSITE" id="PS51733">
    <property type="entry name" value="BPL_LPL_CATALYTIC"/>
    <property type="match status" value="1"/>
</dbReference>
<dbReference type="NCBIfam" id="TIGR00545">
    <property type="entry name" value="lipoyltrans"/>
    <property type="match status" value="1"/>
</dbReference>
<reference evidence="6" key="1">
    <citation type="submission" date="2022-07" db="EMBL/GenBank/DDBJ databases">
        <title>Phylogenomic reconstructions and comparative analyses of Kickxellomycotina fungi.</title>
        <authorList>
            <person name="Reynolds N.K."/>
            <person name="Stajich J.E."/>
            <person name="Barry K."/>
            <person name="Grigoriev I.V."/>
            <person name="Crous P."/>
            <person name="Smith M.E."/>
        </authorList>
    </citation>
    <scope>NUCLEOTIDE SEQUENCE</scope>
    <source>
        <strain evidence="6">BCRC 34381</strain>
    </source>
</reference>
<gene>
    <name evidence="6" type="ORF">LPJ61_000339</name>
</gene>
<protein>
    <recommendedName>
        <fullName evidence="4">Putative lipoate-protein ligase A</fullName>
    </recommendedName>
</protein>
<evidence type="ECO:0000259" key="5">
    <source>
        <dbReference type="PROSITE" id="PS51733"/>
    </source>
</evidence>
<comment type="pathway">
    <text evidence="2">Protein modification; protein lipoylation via exogenous pathway; protein N(6)-(lipoyl)lysine from lipoate: step 2/2.</text>
</comment>
<dbReference type="OrthoDB" id="201621at2759"/>
<dbReference type="EMBL" id="JANBOI010000010">
    <property type="protein sequence ID" value="KAJ1735833.1"/>
    <property type="molecule type" value="Genomic_DNA"/>
</dbReference>
<comment type="caution">
    <text evidence="6">The sequence shown here is derived from an EMBL/GenBank/DDBJ whole genome shotgun (WGS) entry which is preliminary data.</text>
</comment>
<evidence type="ECO:0000256" key="3">
    <source>
        <dbReference type="ARBA" id="ARBA00008242"/>
    </source>
</evidence>
<dbReference type="InterPro" id="IPR004562">
    <property type="entry name" value="LipoylTrfase_LipoateP_Ligase"/>
</dbReference>
<dbReference type="PANTHER" id="PTHR12561:SF3">
    <property type="entry name" value="LIPOYLTRANSFERASE 1, MITOCHONDRIAL"/>
    <property type="match status" value="1"/>
</dbReference>
<dbReference type="SUPFAM" id="SSF55681">
    <property type="entry name" value="Class II aaRS and biotin synthetases"/>
    <property type="match status" value="1"/>
</dbReference>
<evidence type="ECO:0000256" key="1">
    <source>
        <dbReference type="ARBA" id="ARBA00003253"/>
    </source>
</evidence>
<feature type="domain" description="BPL/LPL catalytic" evidence="5">
    <location>
        <begin position="44"/>
        <end position="229"/>
    </location>
</feature>
<evidence type="ECO:0000256" key="4">
    <source>
        <dbReference type="ARBA" id="ARBA00015925"/>
    </source>
</evidence>
<comment type="similarity">
    <text evidence="3">Belongs to the LplA family.</text>
</comment>
<proteinExistence type="inferred from homology"/>
<dbReference type="Gene3D" id="3.30.930.10">
    <property type="entry name" value="Bira Bifunctional Protein, Domain 2"/>
    <property type="match status" value="1"/>
</dbReference>
<accession>A0A9W7YIV8</accession>
<dbReference type="Proteomes" id="UP001143981">
    <property type="component" value="Unassembled WGS sequence"/>
</dbReference>
<evidence type="ECO:0000256" key="2">
    <source>
        <dbReference type="ARBA" id="ARBA00005085"/>
    </source>
</evidence>
<dbReference type="GO" id="GO:0017118">
    <property type="term" value="F:lipoyltransferase activity"/>
    <property type="evidence" value="ECO:0007669"/>
    <property type="project" value="TreeGrafter"/>
</dbReference>
<dbReference type="GO" id="GO:0005739">
    <property type="term" value="C:mitochondrion"/>
    <property type="evidence" value="ECO:0007669"/>
    <property type="project" value="TreeGrafter"/>
</dbReference>
<dbReference type="AlphaFoldDB" id="A0A9W7YIV8"/>
<organism evidence="6 7">
    <name type="scientific">Coemansia biformis</name>
    <dbReference type="NCBI Taxonomy" id="1286918"/>
    <lineage>
        <taxon>Eukaryota</taxon>
        <taxon>Fungi</taxon>
        <taxon>Fungi incertae sedis</taxon>
        <taxon>Zoopagomycota</taxon>
        <taxon>Kickxellomycotina</taxon>
        <taxon>Kickxellomycetes</taxon>
        <taxon>Kickxellales</taxon>
        <taxon>Kickxellaceae</taxon>
        <taxon>Coemansia</taxon>
    </lineage>
</organism>
<evidence type="ECO:0000313" key="6">
    <source>
        <dbReference type="EMBL" id="KAJ1735833.1"/>
    </source>
</evidence>
<dbReference type="GO" id="GO:0009249">
    <property type="term" value="P:protein lipoylation"/>
    <property type="evidence" value="ECO:0007669"/>
    <property type="project" value="InterPro"/>
</dbReference>
<comment type="function">
    <text evidence="1">Catalyzes both the ATP-dependent activation of exogenously supplied lipoate to lipoyl-AMP and the transfer of the activated lipoyl onto the lipoyl domains of lipoate-dependent enzymes.</text>
</comment>
<name>A0A9W7YIV8_9FUNG</name>
<sequence length="357" mass="38911">MPLRAAAGPARASSALPKVLCYISRSTDPYANLALEDRLLRHSDPCAHVLLLWRNRPTIVIGRNQNPWKECDLAMMRARDVWLARRTSGGGAVYHDMGNTNYTVIMPRDEFARDRCAQIVARALQRHADIPAHVTARHDVAVGDRKVSGSAFRLTSSRAFHHGTMLINADLGRLNGCLRSRHADAIDARGVDSVRSPVANLRDYSWTINHDAFCGAVCHEFAAAFGPLDPVHVDPDVQADIPAGAGADADMRTRISSWDWLYGQTPDFVHRLDGGYFSWASVSGSIAAHRGRITAATVTTPPEACGPPPHIRAALAGVARLLPGARYDRADVAGRLAPLRTDPHATELCDWILAAFD</sequence>
<dbReference type="InterPro" id="IPR045864">
    <property type="entry name" value="aa-tRNA-synth_II/BPL/LPL"/>
</dbReference>